<evidence type="ECO:0000313" key="3">
    <source>
        <dbReference type="Proteomes" id="UP000472335"/>
    </source>
</evidence>
<evidence type="ECO:0000256" key="1">
    <source>
        <dbReference type="SAM" id="MobiDB-lite"/>
    </source>
</evidence>
<name>A0A6G4V7X8_9ACTN</name>
<dbReference type="Proteomes" id="UP000472335">
    <property type="component" value="Unassembled WGS sequence"/>
</dbReference>
<protein>
    <submittedName>
        <fullName evidence="2">Uncharacterized protein</fullName>
    </submittedName>
</protein>
<evidence type="ECO:0000313" key="2">
    <source>
        <dbReference type="EMBL" id="NGO10146.1"/>
    </source>
</evidence>
<organism evidence="2 3">
    <name type="scientific">Streptomyces scabichelini</name>
    <dbReference type="NCBI Taxonomy" id="2711217"/>
    <lineage>
        <taxon>Bacteria</taxon>
        <taxon>Bacillati</taxon>
        <taxon>Actinomycetota</taxon>
        <taxon>Actinomycetes</taxon>
        <taxon>Kitasatosporales</taxon>
        <taxon>Streptomycetaceae</taxon>
        <taxon>Streptomyces</taxon>
    </lineage>
</organism>
<feature type="region of interest" description="Disordered" evidence="1">
    <location>
        <begin position="172"/>
        <end position="206"/>
    </location>
</feature>
<proteinExistence type="predicted"/>
<gene>
    <name evidence="2" type="ORF">G5C60_21780</name>
</gene>
<keyword evidence="3" id="KW-1185">Reference proteome</keyword>
<dbReference type="RefSeq" id="WP_165261807.1">
    <property type="nucleotide sequence ID" value="NZ_JAAKZY010000067.1"/>
</dbReference>
<dbReference type="EMBL" id="JAAKZY010000067">
    <property type="protein sequence ID" value="NGO10146.1"/>
    <property type="molecule type" value="Genomic_DNA"/>
</dbReference>
<dbReference type="AlphaFoldDB" id="A0A6G4V7X8"/>
<reference evidence="2 3" key="1">
    <citation type="submission" date="2020-02" db="EMBL/GenBank/DDBJ databases">
        <title>Whole-genome analyses of novel actinobacteria.</title>
        <authorList>
            <person name="Sahin N."/>
            <person name="Gencbay T."/>
        </authorList>
    </citation>
    <scope>NUCLEOTIDE SEQUENCE [LARGE SCALE GENOMIC DNA]</scope>
    <source>
        <strain evidence="2 3">HC44</strain>
    </source>
</reference>
<feature type="compositionally biased region" description="Basic and acidic residues" evidence="1">
    <location>
        <begin position="193"/>
        <end position="205"/>
    </location>
</feature>
<comment type="caution">
    <text evidence="2">The sequence shown here is derived from an EMBL/GenBank/DDBJ whole genome shotgun (WGS) entry which is preliminary data.</text>
</comment>
<sequence length="233" mass="25355">MRRYSPYADDSGHTAALRDGDRLPASADRWLRSLASRSMEADNPSPPERLERIAGEAIRMSADWSALIGRHGAAFLGLRPDQGEGDFYEFAMLQVRSVHLDALLLGMVQRDHLDALADELSMVFDGGPGLAWRVASVEQNIAGFRSTYWRQHQTVHGPAGVCSAPSRRSTGSLSCDRAGPATGHRLVRTPSAGRREPVASADRPRGCVRRHSGALTTRYGRLVLVSLRGGTGR</sequence>
<accession>A0A6G4V7X8</accession>